<proteinExistence type="predicted"/>
<evidence type="ECO:0000256" key="4">
    <source>
        <dbReference type="ARBA" id="ARBA00023163"/>
    </source>
</evidence>
<keyword evidence="4" id="KW-0804">Transcription</keyword>
<sequence>MKLVERIDLEEAASAGMKGMRHLLQLMSSSDDQTNVKPNHIDCTEITEFTVSKFKQVINLLNAYLPKPHTSPPSGHARFRRTPSIPSPSPSPSASEPEEFNHINHQPQTESMTRGLSPLHSTSPVIVDSNPNPCTEMVSVPQISSPNDSSPNISMAGDRSVPDSNVDLSIIVAAQPISAAQPLPVPSSRGKRGPRDTHSDDCPCSKTRVQPGVVRTLRVRIGDIADRYSWRKYGQKYIKGAPYPRDYYRCSSVKGCPARKRVERDEEDFNILVINYHGDHCHPNA</sequence>
<dbReference type="EMBL" id="CAXHTB010000022">
    <property type="protein sequence ID" value="CAL0330317.1"/>
    <property type="molecule type" value="Genomic_DNA"/>
</dbReference>
<organism evidence="8 9">
    <name type="scientific">Lupinus luteus</name>
    <name type="common">European yellow lupine</name>
    <dbReference type="NCBI Taxonomy" id="3873"/>
    <lineage>
        <taxon>Eukaryota</taxon>
        <taxon>Viridiplantae</taxon>
        <taxon>Streptophyta</taxon>
        <taxon>Embryophyta</taxon>
        <taxon>Tracheophyta</taxon>
        <taxon>Spermatophyta</taxon>
        <taxon>Magnoliopsida</taxon>
        <taxon>eudicotyledons</taxon>
        <taxon>Gunneridae</taxon>
        <taxon>Pentapetalae</taxon>
        <taxon>rosids</taxon>
        <taxon>fabids</taxon>
        <taxon>Fabales</taxon>
        <taxon>Fabaceae</taxon>
        <taxon>Papilionoideae</taxon>
        <taxon>50 kb inversion clade</taxon>
        <taxon>genistoids sensu lato</taxon>
        <taxon>core genistoids</taxon>
        <taxon>Genisteae</taxon>
        <taxon>Lupinus</taxon>
    </lineage>
</organism>
<dbReference type="PROSITE" id="PS50811">
    <property type="entry name" value="WRKY"/>
    <property type="match status" value="1"/>
</dbReference>
<evidence type="ECO:0000256" key="5">
    <source>
        <dbReference type="ARBA" id="ARBA00023242"/>
    </source>
</evidence>
<dbReference type="AlphaFoldDB" id="A0AAV1Y8K3"/>
<feature type="compositionally biased region" description="Basic and acidic residues" evidence="6">
    <location>
        <begin position="193"/>
        <end position="203"/>
    </location>
</feature>
<dbReference type="InterPro" id="IPR003657">
    <property type="entry name" value="WRKY_dom"/>
</dbReference>
<feature type="region of interest" description="Disordered" evidence="6">
    <location>
        <begin position="181"/>
        <end position="207"/>
    </location>
</feature>
<feature type="region of interest" description="Disordered" evidence="6">
    <location>
        <begin position="67"/>
        <end position="160"/>
    </location>
</feature>
<dbReference type="PANTHER" id="PTHR32096">
    <property type="entry name" value="WRKY TRANSCRIPTION FACTOR 30-RELATED-RELATED"/>
    <property type="match status" value="1"/>
</dbReference>
<evidence type="ECO:0000256" key="2">
    <source>
        <dbReference type="ARBA" id="ARBA00023015"/>
    </source>
</evidence>
<dbReference type="GO" id="GO:0005634">
    <property type="term" value="C:nucleus"/>
    <property type="evidence" value="ECO:0007669"/>
    <property type="project" value="UniProtKB-SubCell"/>
</dbReference>
<comment type="caution">
    <text evidence="8">The sequence shown here is derived from an EMBL/GenBank/DDBJ whole genome shotgun (WGS) entry which is preliminary data.</text>
</comment>
<dbReference type="SMART" id="SM00774">
    <property type="entry name" value="WRKY"/>
    <property type="match status" value="1"/>
</dbReference>
<evidence type="ECO:0000256" key="1">
    <source>
        <dbReference type="ARBA" id="ARBA00004123"/>
    </source>
</evidence>
<dbReference type="Gene3D" id="2.20.25.80">
    <property type="entry name" value="WRKY domain"/>
    <property type="match status" value="1"/>
</dbReference>
<keyword evidence="2" id="KW-0805">Transcription regulation</keyword>
<dbReference type="GO" id="GO:0000976">
    <property type="term" value="F:transcription cis-regulatory region binding"/>
    <property type="evidence" value="ECO:0007669"/>
    <property type="project" value="TreeGrafter"/>
</dbReference>
<name>A0AAV1Y8K3_LUPLU</name>
<dbReference type="PANTHER" id="PTHR32096:SF18">
    <property type="entry name" value="DISEASE RESISTANCE PROTEIN RRS1B-RELATED"/>
    <property type="match status" value="1"/>
</dbReference>
<feature type="domain" description="WRKY" evidence="7">
    <location>
        <begin position="219"/>
        <end position="285"/>
    </location>
</feature>
<keyword evidence="5" id="KW-0539">Nucleus</keyword>
<dbReference type="GO" id="GO:0003700">
    <property type="term" value="F:DNA-binding transcription factor activity"/>
    <property type="evidence" value="ECO:0007669"/>
    <property type="project" value="InterPro"/>
</dbReference>
<accession>A0AAV1Y8K3</accession>
<dbReference type="InterPro" id="IPR044810">
    <property type="entry name" value="WRKY_plant"/>
</dbReference>
<dbReference type="InterPro" id="IPR036576">
    <property type="entry name" value="WRKY_dom_sf"/>
</dbReference>
<evidence type="ECO:0000256" key="6">
    <source>
        <dbReference type="SAM" id="MobiDB-lite"/>
    </source>
</evidence>
<evidence type="ECO:0000256" key="3">
    <source>
        <dbReference type="ARBA" id="ARBA00023125"/>
    </source>
</evidence>
<comment type="subcellular location">
    <subcellularLocation>
        <location evidence="1">Nucleus</location>
    </subcellularLocation>
</comment>
<evidence type="ECO:0000313" key="8">
    <source>
        <dbReference type="EMBL" id="CAL0330317.1"/>
    </source>
</evidence>
<dbReference type="Pfam" id="PF03106">
    <property type="entry name" value="WRKY"/>
    <property type="match status" value="1"/>
</dbReference>
<feature type="compositionally biased region" description="Low complexity" evidence="6">
    <location>
        <begin position="143"/>
        <end position="154"/>
    </location>
</feature>
<evidence type="ECO:0000259" key="7">
    <source>
        <dbReference type="PROSITE" id="PS50811"/>
    </source>
</evidence>
<feature type="compositionally biased region" description="Polar residues" evidence="6">
    <location>
        <begin position="103"/>
        <end position="133"/>
    </location>
</feature>
<reference evidence="8 9" key="1">
    <citation type="submission" date="2024-03" db="EMBL/GenBank/DDBJ databases">
        <authorList>
            <person name="Martinez-Hernandez J."/>
        </authorList>
    </citation>
    <scope>NUCLEOTIDE SEQUENCE [LARGE SCALE GENOMIC DNA]</scope>
</reference>
<evidence type="ECO:0000313" key="9">
    <source>
        <dbReference type="Proteomes" id="UP001497480"/>
    </source>
</evidence>
<protein>
    <recommendedName>
        <fullName evidence="7">WRKY domain-containing protein</fullName>
    </recommendedName>
</protein>
<dbReference type="SUPFAM" id="SSF118290">
    <property type="entry name" value="WRKY DNA-binding domain"/>
    <property type="match status" value="1"/>
</dbReference>
<dbReference type="Proteomes" id="UP001497480">
    <property type="component" value="Unassembled WGS sequence"/>
</dbReference>
<gene>
    <name evidence="8" type="ORF">LLUT_LOCUS31377</name>
</gene>
<keyword evidence="3" id="KW-0238">DNA-binding</keyword>
<keyword evidence="9" id="KW-1185">Reference proteome</keyword>